<reference evidence="3 4" key="1">
    <citation type="submission" date="2018-02" db="EMBL/GenBank/DDBJ databases">
        <title>Classification genera of Pasteurellaceae by whole genome sequence comparison.</title>
        <authorList>
            <person name="Christensen H."/>
        </authorList>
    </citation>
    <scope>NUCLEOTIDE SEQUENCE [LARGE SCALE GENOMIC DNA]</scope>
    <source>
        <strain evidence="3 4">20186H4H1</strain>
    </source>
</reference>
<dbReference type="InterPro" id="IPR016152">
    <property type="entry name" value="PTrfase/Anion_transptr"/>
</dbReference>
<sequence>MTKFTQLLSPENIRQGLVCSSKKRVFETISRIVADQIHGEDDPEHSSFDCLFNREKLGNSGLGNGVAMPKGRLHTGDKPIAVFLQLATPIDYEAADHRDVDLIFALLIPSEACGEFSQSVLPELAEKLLDKSLCKQLRAAKSAEEIWQIFEYADNHSDDEQDAEQQSGQESEPKAEQENTQNEQAVETEQ</sequence>
<proteinExistence type="predicted"/>
<dbReference type="Pfam" id="PF00359">
    <property type="entry name" value="PTS_EIIA_2"/>
    <property type="match status" value="1"/>
</dbReference>
<dbReference type="Gene3D" id="3.40.930.10">
    <property type="entry name" value="Mannitol-specific EII, Chain A"/>
    <property type="match status" value="1"/>
</dbReference>
<protein>
    <submittedName>
        <fullName evidence="3">PTS IIA-like nitrogen-regulatory protein PtsN</fullName>
    </submittedName>
</protein>
<gene>
    <name evidence="3" type="primary">ptsN</name>
    <name evidence="3" type="ORF">C3Z13_10300</name>
</gene>
<comment type="caution">
    <text evidence="3">The sequence shown here is derived from an EMBL/GenBank/DDBJ whole genome shotgun (WGS) entry which is preliminary data.</text>
</comment>
<accession>A0ABX4ZQI5</accession>
<dbReference type="PANTHER" id="PTHR47738">
    <property type="entry name" value="PTS SYSTEM FRUCTOSE-LIKE EIIA COMPONENT-RELATED"/>
    <property type="match status" value="1"/>
</dbReference>
<evidence type="ECO:0000313" key="3">
    <source>
        <dbReference type="EMBL" id="POY41736.1"/>
    </source>
</evidence>
<name>A0ABX4ZQI5_9PAST</name>
<dbReference type="RefSeq" id="WP_103855853.1">
    <property type="nucleotide sequence ID" value="NZ_CBCSDH010000001.1"/>
</dbReference>
<dbReference type="Proteomes" id="UP000237229">
    <property type="component" value="Unassembled WGS sequence"/>
</dbReference>
<dbReference type="SUPFAM" id="SSF55804">
    <property type="entry name" value="Phoshotransferase/anion transport protein"/>
    <property type="match status" value="1"/>
</dbReference>
<dbReference type="InterPro" id="IPR051541">
    <property type="entry name" value="PTS_SugarTrans_NitroReg"/>
</dbReference>
<dbReference type="InterPro" id="IPR002178">
    <property type="entry name" value="PTS_EIIA_type-2_dom"/>
</dbReference>
<feature type="domain" description="PTS EIIA type-2" evidence="2">
    <location>
        <begin position="6"/>
        <end position="153"/>
    </location>
</feature>
<feature type="region of interest" description="Disordered" evidence="1">
    <location>
        <begin position="151"/>
        <end position="190"/>
    </location>
</feature>
<dbReference type="PROSITE" id="PS51094">
    <property type="entry name" value="PTS_EIIA_TYPE_2"/>
    <property type="match status" value="1"/>
</dbReference>
<organism evidence="3 4">
    <name type="scientific">Avibacterium endocarditidis</name>
    <dbReference type="NCBI Taxonomy" id="380674"/>
    <lineage>
        <taxon>Bacteria</taxon>
        <taxon>Pseudomonadati</taxon>
        <taxon>Pseudomonadota</taxon>
        <taxon>Gammaproteobacteria</taxon>
        <taxon>Pasteurellales</taxon>
        <taxon>Pasteurellaceae</taxon>
        <taxon>Avibacterium</taxon>
    </lineage>
</organism>
<dbReference type="EMBL" id="PQVI01000139">
    <property type="protein sequence ID" value="POY41736.1"/>
    <property type="molecule type" value="Genomic_DNA"/>
</dbReference>
<keyword evidence="4" id="KW-1185">Reference proteome</keyword>
<dbReference type="InterPro" id="IPR006320">
    <property type="entry name" value="PTS_Nitro_regul"/>
</dbReference>
<evidence type="ECO:0000256" key="1">
    <source>
        <dbReference type="SAM" id="MobiDB-lite"/>
    </source>
</evidence>
<evidence type="ECO:0000313" key="4">
    <source>
        <dbReference type="Proteomes" id="UP000237229"/>
    </source>
</evidence>
<dbReference type="PANTHER" id="PTHR47738:SF1">
    <property type="entry name" value="NITROGEN REGULATORY PROTEIN"/>
    <property type="match status" value="1"/>
</dbReference>
<feature type="compositionally biased region" description="Polar residues" evidence="1">
    <location>
        <begin position="178"/>
        <end position="190"/>
    </location>
</feature>
<evidence type="ECO:0000259" key="2">
    <source>
        <dbReference type="PROSITE" id="PS51094"/>
    </source>
</evidence>
<dbReference type="CDD" id="cd00211">
    <property type="entry name" value="PTS_IIA_fru"/>
    <property type="match status" value="1"/>
</dbReference>
<dbReference type="NCBIfam" id="TIGR01419">
    <property type="entry name" value="nitro_reg_IIA"/>
    <property type="match status" value="1"/>
</dbReference>